<proteinExistence type="predicted"/>
<evidence type="ECO:0000256" key="5">
    <source>
        <dbReference type="ARBA" id="ARBA00023136"/>
    </source>
</evidence>
<name>A0ABT4BZ20_9FIRM</name>
<evidence type="ECO:0000313" key="8">
    <source>
        <dbReference type="Proteomes" id="UP001082703"/>
    </source>
</evidence>
<evidence type="ECO:0000256" key="1">
    <source>
        <dbReference type="ARBA" id="ARBA00004651"/>
    </source>
</evidence>
<dbReference type="InterPro" id="IPR001851">
    <property type="entry name" value="ABC_transp_permease"/>
</dbReference>
<evidence type="ECO:0000256" key="3">
    <source>
        <dbReference type="ARBA" id="ARBA00022692"/>
    </source>
</evidence>
<dbReference type="Proteomes" id="UP001082703">
    <property type="component" value="Unassembled WGS sequence"/>
</dbReference>
<keyword evidence="3 6" id="KW-0812">Transmembrane</keyword>
<keyword evidence="8" id="KW-1185">Reference proteome</keyword>
<evidence type="ECO:0000256" key="4">
    <source>
        <dbReference type="ARBA" id="ARBA00022989"/>
    </source>
</evidence>
<keyword evidence="2" id="KW-1003">Cell membrane</keyword>
<feature type="transmembrane region" description="Helical" evidence="6">
    <location>
        <begin position="209"/>
        <end position="228"/>
    </location>
</feature>
<feature type="transmembrane region" description="Helical" evidence="6">
    <location>
        <begin position="44"/>
        <end position="77"/>
    </location>
</feature>
<feature type="transmembrane region" description="Helical" evidence="6">
    <location>
        <begin position="89"/>
        <end position="110"/>
    </location>
</feature>
<feature type="transmembrane region" description="Helical" evidence="6">
    <location>
        <begin position="156"/>
        <end position="178"/>
    </location>
</feature>
<sequence>MKNWVHILKEQAIFVVLIVLFIIFACSSPEFLTVTNLLNIARQVSILGIASVGMTYVILIGGIDLSTGSIITFVNIITAYLMVKSGINMWLAILISLIVSTGIGFINGFLVANFNMPSLIVTFATQIVFEGLAYIISKGMPIFGFPNAFTQIGQGYLGPIPTPIIIMIVIFAIGGFILNKTYFGRYFYALGGNETASELSGIRVKRVKYLIFSLSGFFAGVAGIVMLARTNSGQPTAGKGYEFKVITDVVLGGVSVAGGSGKLSNVVAGVMIMGILENGMVLLNISSYVQMVVEGIILVLAVGFDCVQKKGLLKA</sequence>
<organism evidence="7 8">
    <name type="scientific">Caproiciproducens galactitolivorans</name>
    <dbReference type="NCBI Taxonomy" id="642589"/>
    <lineage>
        <taxon>Bacteria</taxon>
        <taxon>Bacillati</taxon>
        <taxon>Bacillota</taxon>
        <taxon>Clostridia</taxon>
        <taxon>Eubacteriales</taxon>
        <taxon>Acutalibacteraceae</taxon>
        <taxon>Caproiciproducens</taxon>
    </lineage>
</organism>
<dbReference type="CDD" id="cd06579">
    <property type="entry name" value="TM_PBP1_transp_AraH_like"/>
    <property type="match status" value="1"/>
</dbReference>
<keyword evidence="5 6" id="KW-0472">Membrane</keyword>
<evidence type="ECO:0000256" key="6">
    <source>
        <dbReference type="SAM" id="Phobius"/>
    </source>
</evidence>
<comment type="subcellular location">
    <subcellularLocation>
        <location evidence="1">Cell membrane</location>
        <topology evidence="1">Multi-pass membrane protein</topology>
    </subcellularLocation>
</comment>
<keyword evidence="4 6" id="KW-1133">Transmembrane helix</keyword>
<dbReference type="Pfam" id="PF02653">
    <property type="entry name" value="BPD_transp_2"/>
    <property type="match status" value="1"/>
</dbReference>
<dbReference type="EMBL" id="JAPOHA010000017">
    <property type="protein sequence ID" value="MCY1715166.1"/>
    <property type="molecule type" value="Genomic_DNA"/>
</dbReference>
<dbReference type="PROSITE" id="PS51257">
    <property type="entry name" value="PROKAR_LIPOPROTEIN"/>
    <property type="match status" value="1"/>
</dbReference>
<feature type="transmembrane region" description="Helical" evidence="6">
    <location>
        <begin position="249"/>
        <end position="276"/>
    </location>
</feature>
<accession>A0ABT4BZ20</accession>
<gene>
    <name evidence="7" type="ORF">OUY18_13005</name>
</gene>
<dbReference type="RefSeq" id="WP_268059203.1">
    <property type="nucleotide sequence ID" value="NZ_JAPOHA010000017.1"/>
</dbReference>
<evidence type="ECO:0000313" key="7">
    <source>
        <dbReference type="EMBL" id="MCY1715166.1"/>
    </source>
</evidence>
<dbReference type="PANTHER" id="PTHR32196">
    <property type="entry name" value="ABC TRANSPORTER PERMEASE PROTEIN YPHD-RELATED-RELATED"/>
    <property type="match status" value="1"/>
</dbReference>
<feature type="transmembrane region" description="Helical" evidence="6">
    <location>
        <begin position="288"/>
        <end position="307"/>
    </location>
</feature>
<comment type="caution">
    <text evidence="7">The sequence shown here is derived from an EMBL/GenBank/DDBJ whole genome shotgun (WGS) entry which is preliminary data.</text>
</comment>
<reference evidence="7 8" key="1">
    <citation type="submission" date="2022-11" db="EMBL/GenBank/DDBJ databases">
        <authorList>
            <person name="Caiyu Z."/>
        </authorList>
    </citation>
    <scope>NUCLEOTIDE SEQUENCE [LARGE SCALE GENOMIC DNA]</scope>
    <source>
        <strain evidence="7 8">YR-4</strain>
    </source>
</reference>
<protein>
    <submittedName>
        <fullName evidence="7">ABC transporter permease</fullName>
    </submittedName>
</protein>
<feature type="transmembrane region" description="Helical" evidence="6">
    <location>
        <begin position="12"/>
        <end position="32"/>
    </location>
</feature>
<evidence type="ECO:0000256" key="2">
    <source>
        <dbReference type="ARBA" id="ARBA00022475"/>
    </source>
</evidence>